<evidence type="ECO:0000259" key="2">
    <source>
        <dbReference type="Pfam" id="PF07929"/>
    </source>
</evidence>
<organism evidence="3 4">
    <name type="scientific">Intrasporangium calvum</name>
    <dbReference type="NCBI Taxonomy" id="53358"/>
    <lineage>
        <taxon>Bacteria</taxon>
        <taxon>Bacillati</taxon>
        <taxon>Actinomycetota</taxon>
        <taxon>Actinomycetes</taxon>
        <taxon>Micrococcales</taxon>
        <taxon>Intrasporangiaceae</taxon>
        <taxon>Intrasporangium</taxon>
    </lineage>
</organism>
<comment type="caution">
    <text evidence="3">The sequence shown here is derived from an EMBL/GenBank/DDBJ whole genome shotgun (WGS) entry which is preliminary data.</text>
</comment>
<feature type="compositionally biased region" description="Basic and acidic residues" evidence="1">
    <location>
        <begin position="58"/>
        <end position="69"/>
    </location>
</feature>
<evidence type="ECO:0000313" key="3">
    <source>
        <dbReference type="EMBL" id="MDC5698025.1"/>
    </source>
</evidence>
<evidence type="ECO:0000313" key="4">
    <source>
        <dbReference type="Proteomes" id="UP001150259"/>
    </source>
</evidence>
<accession>A0ABT5GJF1</accession>
<gene>
    <name evidence="3" type="ORF">OO014_12220</name>
</gene>
<dbReference type="Gene3D" id="3.10.290.30">
    <property type="entry name" value="MM3350-like"/>
    <property type="match status" value="1"/>
</dbReference>
<name>A0ABT5GJF1_9MICO</name>
<dbReference type="InterPro" id="IPR024047">
    <property type="entry name" value="MM3350-like_sf"/>
</dbReference>
<protein>
    <recommendedName>
        <fullName evidence="2">Plasmid pRiA4b Orf3-like domain-containing protein</fullName>
    </recommendedName>
</protein>
<feature type="region of interest" description="Disordered" evidence="1">
    <location>
        <begin position="28"/>
        <end position="69"/>
    </location>
</feature>
<feature type="compositionally biased region" description="Gly residues" evidence="1">
    <location>
        <begin position="46"/>
        <end position="56"/>
    </location>
</feature>
<dbReference type="PANTHER" id="PTHR41878">
    <property type="entry name" value="LEXA REPRESSOR-RELATED"/>
    <property type="match status" value="1"/>
</dbReference>
<proteinExistence type="predicted"/>
<keyword evidence="4" id="KW-1185">Reference proteome</keyword>
<evidence type="ECO:0000256" key="1">
    <source>
        <dbReference type="SAM" id="MobiDB-lite"/>
    </source>
</evidence>
<sequence length="530" mass="58067">MSQPPERLRTSAQVKAWVESLSAEQVSGLAEDMVRGDDDSTPAPGGVTGGDPGGDPGRNPDIELREPPERPVLLTVRITLDETDPPVWRRLTIPGDLDLGAVHDVLQQAMGWTDSHLHRFALGDDHDSPYFVTRYDLEEGDQGTLETDARLDQLLRQPGDELVYEYDFGDGWTHTLVLEQVDPMPTDPGPEGGAGPNPAAYPLACLAGERACPPEGVGGIGGYEEVAEWVRGGADPERRLSNELTGREMREWLPRDWHPDEFPLEEVNAGLARLAPRDVDLAMDELPADLVHLIDRLSAVTRSPLHAWLSAPGWDRPDEFTDAEALGLTTPFRALLDAVDEGVTLTKAGYLPPRLVERIFTEARLAEDWIGKGNREDHTPPVLELREQSRRFGLIRKAKGRLLLTANGRQLREDPQALLDLVLSRLANDGDEFERLAVALRLVAIAGGHPIGERLGLGEGNADLDAIALMLSVAGWRGSDGGGVDRYAILRTTFPTRNTVRQMVKCADATGTDAAELGRRVARAMLRRMD</sequence>
<dbReference type="RefSeq" id="WP_272462599.1">
    <property type="nucleotide sequence ID" value="NZ_JAPFQL010000049.1"/>
</dbReference>
<dbReference type="Pfam" id="PF07929">
    <property type="entry name" value="PRiA4_ORF3"/>
    <property type="match status" value="1"/>
</dbReference>
<feature type="domain" description="Plasmid pRiA4b Orf3-like" evidence="2">
    <location>
        <begin position="74"/>
        <end position="265"/>
    </location>
</feature>
<dbReference type="SUPFAM" id="SSF159941">
    <property type="entry name" value="MM3350-like"/>
    <property type="match status" value="1"/>
</dbReference>
<dbReference type="EMBL" id="JAPFQL010000049">
    <property type="protein sequence ID" value="MDC5698025.1"/>
    <property type="molecule type" value="Genomic_DNA"/>
</dbReference>
<dbReference type="InterPro" id="IPR012912">
    <property type="entry name" value="Plasmid_pRiA4b_Orf3-like"/>
</dbReference>
<dbReference type="Proteomes" id="UP001150259">
    <property type="component" value="Unassembled WGS sequence"/>
</dbReference>
<reference evidence="3 4" key="1">
    <citation type="submission" date="2022-11" db="EMBL/GenBank/DDBJ databases">
        <title>Anaerobic phenanthrene biodegradation by a DNRA strain PheN6.</title>
        <authorList>
            <person name="Zhang Z."/>
        </authorList>
    </citation>
    <scope>NUCLEOTIDE SEQUENCE [LARGE SCALE GENOMIC DNA]</scope>
    <source>
        <strain evidence="3 4">PheN6</strain>
    </source>
</reference>
<dbReference type="PANTHER" id="PTHR41878:SF1">
    <property type="entry name" value="TNPR PROTEIN"/>
    <property type="match status" value="1"/>
</dbReference>